<sequence length="400" mass="43657">MRKSFDTFKKNAKYVHKVNQDKLSQSKVGLNKLGDTYGIYPAGGYAPIEDLKKVEAIGEFAVKEHNKQAQTHLKFEQVVKGERQIVAGTNFNLILRASIEEQSQPKPRSRNSRSRRHWSLSRRTAAAWSSASVRHNHTAAAAVRAIAAAAPVRAIAAAAPPSAISCSRSLEQLFHASASPESYHPPLHRWGRPLPPFAAAGQQRCRRLQGRCCIVRVLLADVAGGPPPCRSLVAPPSSARDDNREATERDDDDATAGSRSAAKKRRKEVAIQCRGRRGPTLRMTAKIKTTPWPDGGAAQWRRGRSWPKKQQRMIETTQNRRAAKQALRRGMAKNGHAETAEAAPASGQPSGGGGATVVPIAKAVTKVARLDVGTVNNARRCRTDRRFESTNVDDAMKAAK</sequence>
<keyword evidence="1" id="KW-0646">Protease inhibitor</keyword>
<evidence type="ECO:0000313" key="5">
    <source>
        <dbReference type="EMBL" id="KAK9104046.1"/>
    </source>
</evidence>
<gene>
    <name evidence="5" type="ORF">Scep_020890</name>
</gene>
<evidence type="ECO:0000313" key="6">
    <source>
        <dbReference type="Proteomes" id="UP001419268"/>
    </source>
</evidence>
<dbReference type="InterPro" id="IPR000010">
    <property type="entry name" value="Cystatin_dom"/>
</dbReference>
<feature type="domain" description="Cystatin" evidence="4">
    <location>
        <begin position="52"/>
        <end position="100"/>
    </location>
</feature>
<dbReference type="InterPro" id="IPR018073">
    <property type="entry name" value="Prot_inh_cystat_CS"/>
</dbReference>
<evidence type="ECO:0000256" key="3">
    <source>
        <dbReference type="SAM" id="MobiDB-lite"/>
    </source>
</evidence>
<feature type="region of interest" description="Disordered" evidence="3">
    <location>
        <begin position="331"/>
        <end position="355"/>
    </location>
</feature>
<dbReference type="Pfam" id="PF16845">
    <property type="entry name" value="SQAPI"/>
    <property type="match status" value="1"/>
</dbReference>
<feature type="region of interest" description="Disordered" evidence="3">
    <location>
        <begin position="228"/>
        <end position="270"/>
    </location>
</feature>
<dbReference type="PANTHER" id="PTHR47364:SF2">
    <property type="entry name" value="CYSTEINE PROTEINASE INHIBITOR 5"/>
    <property type="match status" value="1"/>
</dbReference>
<dbReference type="Proteomes" id="UP001419268">
    <property type="component" value="Unassembled WGS sequence"/>
</dbReference>
<keyword evidence="2" id="KW-0789">Thiol protease inhibitor</keyword>
<keyword evidence="6" id="KW-1185">Reference proteome</keyword>
<dbReference type="InterPro" id="IPR046350">
    <property type="entry name" value="Cystatin_sf"/>
</dbReference>
<evidence type="ECO:0000256" key="2">
    <source>
        <dbReference type="ARBA" id="ARBA00022704"/>
    </source>
</evidence>
<protein>
    <recommendedName>
        <fullName evidence="4">Cystatin domain-containing protein</fullName>
    </recommendedName>
</protein>
<dbReference type="PANTHER" id="PTHR47364">
    <property type="entry name" value="CYSTEINE PROTEINASE INHIBITOR 5"/>
    <property type="match status" value="1"/>
</dbReference>
<dbReference type="SUPFAM" id="SSF54403">
    <property type="entry name" value="Cystatin/monellin"/>
    <property type="match status" value="1"/>
</dbReference>
<proteinExistence type="predicted"/>
<evidence type="ECO:0000256" key="1">
    <source>
        <dbReference type="ARBA" id="ARBA00022690"/>
    </source>
</evidence>
<evidence type="ECO:0000259" key="4">
    <source>
        <dbReference type="Pfam" id="PF16845"/>
    </source>
</evidence>
<name>A0AAP0F2D0_9MAGN</name>
<dbReference type="AlphaFoldDB" id="A0AAP0F2D0"/>
<dbReference type="PROSITE" id="PS00287">
    <property type="entry name" value="CYSTATIN"/>
    <property type="match status" value="1"/>
</dbReference>
<reference evidence="5 6" key="1">
    <citation type="submission" date="2024-01" db="EMBL/GenBank/DDBJ databases">
        <title>Genome assemblies of Stephania.</title>
        <authorList>
            <person name="Yang L."/>
        </authorList>
    </citation>
    <scope>NUCLEOTIDE SEQUENCE [LARGE SCALE GENOMIC DNA]</scope>
    <source>
        <strain evidence="5">JXDWG</strain>
        <tissue evidence="5">Leaf</tissue>
    </source>
</reference>
<feature type="region of interest" description="Disordered" evidence="3">
    <location>
        <begin position="287"/>
        <end position="312"/>
    </location>
</feature>
<feature type="compositionally biased region" description="Basic residues" evidence="3">
    <location>
        <begin position="301"/>
        <end position="311"/>
    </location>
</feature>
<organism evidence="5 6">
    <name type="scientific">Stephania cephalantha</name>
    <dbReference type="NCBI Taxonomy" id="152367"/>
    <lineage>
        <taxon>Eukaryota</taxon>
        <taxon>Viridiplantae</taxon>
        <taxon>Streptophyta</taxon>
        <taxon>Embryophyta</taxon>
        <taxon>Tracheophyta</taxon>
        <taxon>Spermatophyta</taxon>
        <taxon>Magnoliopsida</taxon>
        <taxon>Ranunculales</taxon>
        <taxon>Menispermaceae</taxon>
        <taxon>Menispermoideae</taxon>
        <taxon>Cissampelideae</taxon>
        <taxon>Stephania</taxon>
    </lineage>
</organism>
<dbReference type="Gene3D" id="3.10.450.10">
    <property type="match status" value="1"/>
</dbReference>
<dbReference type="EMBL" id="JBBNAG010000009">
    <property type="protein sequence ID" value="KAK9104046.1"/>
    <property type="molecule type" value="Genomic_DNA"/>
</dbReference>
<dbReference type="GO" id="GO:0004869">
    <property type="term" value="F:cysteine-type endopeptidase inhibitor activity"/>
    <property type="evidence" value="ECO:0007669"/>
    <property type="project" value="UniProtKB-KW"/>
</dbReference>
<dbReference type="CDD" id="cd00042">
    <property type="entry name" value="CY"/>
    <property type="match status" value="1"/>
</dbReference>
<accession>A0AAP0F2D0</accession>
<comment type="caution">
    <text evidence="5">The sequence shown here is derived from an EMBL/GenBank/DDBJ whole genome shotgun (WGS) entry which is preliminary data.</text>
</comment>